<protein>
    <submittedName>
        <fullName evidence="1">Uncharacterized protein</fullName>
    </submittedName>
</protein>
<organism evidence="1">
    <name type="scientific">marine sediment metagenome</name>
    <dbReference type="NCBI Taxonomy" id="412755"/>
    <lineage>
        <taxon>unclassified sequences</taxon>
        <taxon>metagenomes</taxon>
        <taxon>ecological metagenomes</taxon>
    </lineage>
</organism>
<reference evidence="1" key="1">
    <citation type="journal article" date="2015" name="Nature">
        <title>Complex archaea that bridge the gap between prokaryotes and eukaryotes.</title>
        <authorList>
            <person name="Spang A."/>
            <person name="Saw J.H."/>
            <person name="Jorgensen S.L."/>
            <person name="Zaremba-Niedzwiedzka K."/>
            <person name="Martijn J."/>
            <person name="Lind A.E."/>
            <person name="van Eijk R."/>
            <person name="Schleper C."/>
            <person name="Guy L."/>
            <person name="Ettema T.J."/>
        </authorList>
    </citation>
    <scope>NUCLEOTIDE SEQUENCE</scope>
</reference>
<name>A0A0F9NZA8_9ZZZZ</name>
<gene>
    <name evidence="1" type="ORF">LCGC14_0891020</name>
</gene>
<dbReference type="EMBL" id="LAZR01002853">
    <property type="protein sequence ID" value="KKN24810.1"/>
    <property type="molecule type" value="Genomic_DNA"/>
</dbReference>
<sequence length="126" mass="13992">MSEAQKQRLSMAAAWKSRSDYERNVEKLFTFADCPFVTIFAGSGGPSTESSFSCNCKLKVIPDCPSAGSIYGYGSTPGCQLIRKLARKQRWTEANKVRFVQIHKADYTQVIEGAVGWYDLPVRAKG</sequence>
<proteinExistence type="predicted"/>
<comment type="caution">
    <text evidence="1">The sequence shown here is derived from an EMBL/GenBank/DDBJ whole genome shotgun (WGS) entry which is preliminary data.</text>
</comment>
<accession>A0A0F9NZA8</accession>
<dbReference type="AlphaFoldDB" id="A0A0F9NZA8"/>
<evidence type="ECO:0000313" key="1">
    <source>
        <dbReference type="EMBL" id="KKN24810.1"/>
    </source>
</evidence>